<dbReference type="EMBL" id="UINC01084768">
    <property type="protein sequence ID" value="SVC31725.1"/>
    <property type="molecule type" value="Genomic_DNA"/>
</dbReference>
<dbReference type="InterPro" id="IPR036280">
    <property type="entry name" value="Multihaem_cyt_sf"/>
</dbReference>
<dbReference type="Gene3D" id="1.10.1130.10">
    <property type="entry name" value="Flavocytochrome C3, Chain A"/>
    <property type="match status" value="1"/>
</dbReference>
<gene>
    <name evidence="1" type="ORF">METZ01_LOCUS284579</name>
</gene>
<organism evidence="1">
    <name type="scientific">marine metagenome</name>
    <dbReference type="NCBI Taxonomy" id="408172"/>
    <lineage>
        <taxon>unclassified sequences</taxon>
        <taxon>metagenomes</taxon>
        <taxon>ecological metagenomes</taxon>
    </lineage>
</organism>
<proteinExistence type="predicted"/>
<name>A0A382L7D6_9ZZZZ</name>
<evidence type="ECO:0008006" key="2">
    <source>
        <dbReference type="Google" id="ProtNLM"/>
    </source>
</evidence>
<dbReference type="SUPFAM" id="SSF48695">
    <property type="entry name" value="Multiheme cytochromes"/>
    <property type="match status" value="1"/>
</dbReference>
<protein>
    <recommendedName>
        <fullName evidence="2">Cytochrome c-552/4 domain-containing protein</fullName>
    </recommendedName>
</protein>
<accession>A0A382L7D6</accession>
<evidence type="ECO:0000313" key="1">
    <source>
        <dbReference type="EMBL" id="SVC31725.1"/>
    </source>
</evidence>
<reference evidence="1" key="1">
    <citation type="submission" date="2018-05" db="EMBL/GenBank/DDBJ databases">
        <authorList>
            <person name="Lanie J.A."/>
            <person name="Ng W.-L."/>
            <person name="Kazmierczak K.M."/>
            <person name="Andrzejewski T.M."/>
            <person name="Davidsen T.M."/>
            <person name="Wayne K.J."/>
            <person name="Tettelin H."/>
            <person name="Glass J.I."/>
            <person name="Rusch D."/>
            <person name="Podicherti R."/>
            <person name="Tsui H.-C.T."/>
            <person name="Winkler M.E."/>
        </authorList>
    </citation>
    <scope>NUCLEOTIDE SEQUENCE</scope>
</reference>
<feature type="non-terminal residue" evidence="1">
    <location>
        <position position="121"/>
    </location>
</feature>
<sequence>MDRSYVLVACACLAIGISVAVTRGPQVDEGLREALPAQAESTDFTTSNTCQSCHPDQYDSWHRSYHRTMTQVATTGEVLGDFNDVVLETRGHEWTLEVRGEELWVEMPDPAWFEQPAWFQQ</sequence>
<dbReference type="AlphaFoldDB" id="A0A382L7D6"/>